<dbReference type="EMBL" id="JBDJPC010000007">
    <property type="protein sequence ID" value="KAL1493750.1"/>
    <property type="molecule type" value="Genomic_DNA"/>
</dbReference>
<dbReference type="Proteomes" id="UP001566132">
    <property type="component" value="Unassembled WGS sequence"/>
</dbReference>
<keyword evidence="2" id="KW-1185">Reference proteome</keyword>
<reference evidence="1 2" key="1">
    <citation type="submission" date="2024-05" db="EMBL/GenBank/DDBJ databases">
        <title>Genetic variation in Jamaican populations of the coffee berry borer (Hypothenemus hampei).</title>
        <authorList>
            <person name="Errbii M."/>
            <person name="Myrie A."/>
        </authorList>
    </citation>
    <scope>NUCLEOTIDE SEQUENCE [LARGE SCALE GENOMIC DNA]</scope>
    <source>
        <strain evidence="1">JA-Hopewell-2020-01-JO</strain>
        <tissue evidence="1">Whole body</tissue>
    </source>
</reference>
<comment type="caution">
    <text evidence="1">The sequence shown here is derived from an EMBL/GenBank/DDBJ whole genome shotgun (WGS) entry which is preliminary data.</text>
</comment>
<protein>
    <submittedName>
        <fullName evidence="1">Uncharacterized protein</fullName>
    </submittedName>
</protein>
<gene>
    <name evidence="1" type="ORF">ABEB36_009444</name>
</gene>
<organism evidence="1 2">
    <name type="scientific">Hypothenemus hampei</name>
    <name type="common">Coffee berry borer</name>
    <dbReference type="NCBI Taxonomy" id="57062"/>
    <lineage>
        <taxon>Eukaryota</taxon>
        <taxon>Metazoa</taxon>
        <taxon>Ecdysozoa</taxon>
        <taxon>Arthropoda</taxon>
        <taxon>Hexapoda</taxon>
        <taxon>Insecta</taxon>
        <taxon>Pterygota</taxon>
        <taxon>Neoptera</taxon>
        <taxon>Endopterygota</taxon>
        <taxon>Coleoptera</taxon>
        <taxon>Polyphaga</taxon>
        <taxon>Cucujiformia</taxon>
        <taxon>Curculionidae</taxon>
        <taxon>Scolytinae</taxon>
        <taxon>Hypothenemus</taxon>
    </lineage>
</organism>
<evidence type="ECO:0000313" key="1">
    <source>
        <dbReference type="EMBL" id="KAL1493750.1"/>
    </source>
</evidence>
<proteinExistence type="predicted"/>
<dbReference type="AlphaFoldDB" id="A0ABD1EJA5"/>
<name>A0ABD1EJA5_HYPHA</name>
<accession>A0ABD1EJA5</accession>
<evidence type="ECO:0000313" key="2">
    <source>
        <dbReference type="Proteomes" id="UP001566132"/>
    </source>
</evidence>
<sequence>MSDIWHAFSSNIYTMFRQSWTESVRLKSQPFDSMFSSFPKKPWFYLICHCDRRFITTFIRLRSGHCLTKAFLNRMGMVDSPSCDCGSIQTIEHLLT</sequence>